<name>A0ACC1KD75_9FUNG</name>
<accession>A0ACC1KD75</accession>
<comment type="caution">
    <text evidence="1">The sequence shown here is derived from an EMBL/GenBank/DDBJ whole genome shotgun (WGS) entry which is preliminary data.</text>
</comment>
<evidence type="ECO:0000313" key="2">
    <source>
        <dbReference type="Proteomes" id="UP001140087"/>
    </source>
</evidence>
<gene>
    <name evidence="1" type="ORF">H4R21_007071</name>
</gene>
<protein>
    <submittedName>
        <fullName evidence="1">Uncharacterized protein</fullName>
    </submittedName>
</protein>
<sequence length="271" mass="27721">MFTPSTFTSKADAAPQGTAQNQWGGQADPYAPGPALAPGASGTAPSQHFGSPAGLSEPVPTPVGGAANQDDGDEDMFGFKKSRPAPPSARASTDVPRSNAPSARQSTDVRDTGGAKPEDQAGDKESSGVLGMLKSFWGGRKNQANLGQESQFVYDPVQQRWVDKNAAGDQVDSGPPPPPPPAMMRFQPAAPPSMPPGQPSGLPSGQPPGPHGLRTMSAAPPSLSAGPSRTGTPMSTPDTSLTARLPPASVGAGPAKRRNARSRYVDLLGQQ</sequence>
<keyword evidence="2" id="KW-1185">Reference proteome</keyword>
<reference evidence="1" key="1">
    <citation type="submission" date="2022-07" db="EMBL/GenBank/DDBJ databases">
        <title>Phylogenomic reconstructions and comparative analyses of Kickxellomycotina fungi.</title>
        <authorList>
            <person name="Reynolds N.K."/>
            <person name="Stajich J.E."/>
            <person name="Barry K."/>
            <person name="Grigoriev I.V."/>
            <person name="Crous P."/>
            <person name="Smith M.E."/>
        </authorList>
    </citation>
    <scope>NUCLEOTIDE SEQUENCE</scope>
    <source>
        <strain evidence="1">BCRC 34780</strain>
    </source>
</reference>
<dbReference type="Proteomes" id="UP001140087">
    <property type="component" value="Unassembled WGS sequence"/>
</dbReference>
<dbReference type="EMBL" id="JANBUN010004155">
    <property type="protein sequence ID" value="KAJ2787885.1"/>
    <property type="molecule type" value="Genomic_DNA"/>
</dbReference>
<proteinExistence type="predicted"/>
<evidence type="ECO:0000313" key="1">
    <source>
        <dbReference type="EMBL" id="KAJ2787885.1"/>
    </source>
</evidence>
<organism evidence="1 2">
    <name type="scientific">Coemansia helicoidea</name>
    <dbReference type="NCBI Taxonomy" id="1286919"/>
    <lineage>
        <taxon>Eukaryota</taxon>
        <taxon>Fungi</taxon>
        <taxon>Fungi incertae sedis</taxon>
        <taxon>Zoopagomycota</taxon>
        <taxon>Kickxellomycotina</taxon>
        <taxon>Kickxellomycetes</taxon>
        <taxon>Kickxellales</taxon>
        <taxon>Kickxellaceae</taxon>
        <taxon>Coemansia</taxon>
    </lineage>
</organism>